<evidence type="ECO:0000256" key="6">
    <source>
        <dbReference type="ARBA" id="ARBA00022692"/>
    </source>
</evidence>
<dbReference type="EMBL" id="CP004387">
    <property type="protein sequence ID" value="AJD46493.1"/>
    <property type="molecule type" value="Genomic_DNA"/>
</dbReference>
<feature type="transmembrane region" description="Helical" evidence="12">
    <location>
        <begin position="164"/>
        <end position="188"/>
    </location>
</feature>
<dbReference type="SUPFAM" id="SSF47384">
    <property type="entry name" value="Homodimeric domain of signal transducing histidine kinase"/>
    <property type="match status" value="1"/>
</dbReference>
<dbReference type="InterPro" id="IPR003660">
    <property type="entry name" value="HAMP_dom"/>
</dbReference>
<evidence type="ECO:0000256" key="9">
    <source>
        <dbReference type="ARBA" id="ARBA00023012"/>
    </source>
</evidence>
<dbReference type="SUPFAM" id="SSF55874">
    <property type="entry name" value="ATPase domain of HSP90 chaperone/DNA topoisomerase II/histidine kinase"/>
    <property type="match status" value="1"/>
</dbReference>
<dbReference type="InterPro" id="IPR005467">
    <property type="entry name" value="His_kinase_dom"/>
</dbReference>
<dbReference type="PANTHER" id="PTHR45436">
    <property type="entry name" value="SENSOR HISTIDINE KINASE YKOH"/>
    <property type="match status" value="1"/>
</dbReference>
<keyword evidence="16" id="KW-1185">Reference proteome</keyword>
<keyword evidence="9" id="KW-0902">Two-component regulatory system</keyword>
<dbReference type="PANTHER" id="PTHR45436:SF5">
    <property type="entry name" value="SENSOR HISTIDINE KINASE TRCS"/>
    <property type="match status" value="1"/>
</dbReference>
<dbReference type="Pfam" id="PF02518">
    <property type="entry name" value="HATPase_c"/>
    <property type="match status" value="1"/>
</dbReference>
<feature type="coiled-coil region" evidence="11">
    <location>
        <begin position="221"/>
        <end position="248"/>
    </location>
</feature>
<dbReference type="Proteomes" id="UP000006764">
    <property type="component" value="Chromosome"/>
</dbReference>
<proteinExistence type="predicted"/>
<gene>
    <name evidence="15" type="ORF">S7S_00345</name>
</gene>
<dbReference type="InterPro" id="IPR004358">
    <property type="entry name" value="Sig_transdc_His_kin-like_C"/>
</dbReference>
<evidence type="ECO:0000313" key="15">
    <source>
        <dbReference type="EMBL" id="AJD46493.1"/>
    </source>
</evidence>
<dbReference type="EC" id="2.7.13.3" evidence="3"/>
<dbReference type="CDD" id="cd06225">
    <property type="entry name" value="HAMP"/>
    <property type="match status" value="1"/>
</dbReference>
<evidence type="ECO:0000256" key="7">
    <source>
        <dbReference type="ARBA" id="ARBA00022777"/>
    </source>
</evidence>
<evidence type="ECO:0000256" key="1">
    <source>
        <dbReference type="ARBA" id="ARBA00000085"/>
    </source>
</evidence>
<evidence type="ECO:0000256" key="3">
    <source>
        <dbReference type="ARBA" id="ARBA00012438"/>
    </source>
</evidence>
<dbReference type="Gene3D" id="1.10.287.130">
    <property type="match status" value="1"/>
</dbReference>
<organism evidence="15 16">
    <name type="scientific">Isoalcanivorax pacificus W11-5</name>
    <dbReference type="NCBI Taxonomy" id="391936"/>
    <lineage>
        <taxon>Bacteria</taxon>
        <taxon>Pseudomonadati</taxon>
        <taxon>Pseudomonadota</taxon>
        <taxon>Gammaproteobacteria</taxon>
        <taxon>Oceanospirillales</taxon>
        <taxon>Alcanivoracaceae</taxon>
        <taxon>Isoalcanivorax</taxon>
    </lineage>
</organism>
<keyword evidence="11" id="KW-0175">Coiled coil</keyword>
<dbReference type="OrthoDB" id="9809567at2"/>
<dbReference type="GO" id="GO:0005886">
    <property type="term" value="C:plasma membrane"/>
    <property type="evidence" value="ECO:0007669"/>
    <property type="project" value="TreeGrafter"/>
</dbReference>
<keyword evidence="8 12" id="KW-1133">Transmembrane helix</keyword>
<evidence type="ECO:0000313" key="16">
    <source>
        <dbReference type="Proteomes" id="UP000006764"/>
    </source>
</evidence>
<dbReference type="KEGG" id="apac:S7S_00345"/>
<keyword evidence="10 12" id="KW-0472">Membrane</keyword>
<dbReference type="PRINTS" id="PR00344">
    <property type="entry name" value="BCTRLSENSOR"/>
</dbReference>
<dbReference type="SMART" id="SM00387">
    <property type="entry name" value="HATPase_c"/>
    <property type="match status" value="1"/>
</dbReference>
<keyword evidence="7 15" id="KW-0418">Kinase</keyword>
<evidence type="ECO:0000259" key="14">
    <source>
        <dbReference type="PROSITE" id="PS50885"/>
    </source>
</evidence>
<evidence type="ECO:0000256" key="11">
    <source>
        <dbReference type="SAM" id="Coils"/>
    </source>
</evidence>
<feature type="domain" description="Histidine kinase" evidence="13">
    <location>
        <begin position="244"/>
        <end position="446"/>
    </location>
</feature>
<dbReference type="GO" id="GO:0000155">
    <property type="term" value="F:phosphorelay sensor kinase activity"/>
    <property type="evidence" value="ECO:0007669"/>
    <property type="project" value="InterPro"/>
</dbReference>
<dbReference type="InterPro" id="IPR036890">
    <property type="entry name" value="HATPase_C_sf"/>
</dbReference>
<reference evidence="15 16" key="1">
    <citation type="journal article" date="2012" name="J. Bacteriol.">
        <title>Genome sequence of an alkane-degrading bacterium, Alcanivorax pacificus type strain W11-5, isolated from deep sea sediment.</title>
        <authorList>
            <person name="Lai Q."/>
            <person name="Shao Z."/>
        </authorList>
    </citation>
    <scope>NUCLEOTIDE SEQUENCE [LARGE SCALE GENOMIC DNA]</scope>
    <source>
        <strain evidence="15 16">W11-5</strain>
    </source>
</reference>
<comment type="subcellular location">
    <subcellularLocation>
        <location evidence="2">Membrane</location>
    </subcellularLocation>
</comment>
<dbReference type="HOGENOM" id="CLU_000445_42_3_6"/>
<keyword evidence="5" id="KW-0808">Transferase</keyword>
<evidence type="ECO:0000256" key="10">
    <source>
        <dbReference type="ARBA" id="ARBA00023136"/>
    </source>
</evidence>
<feature type="domain" description="HAMP" evidence="14">
    <location>
        <begin position="185"/>
        <end position="236"/>
    </location>
</feature>
<dbReference type="InterPro" id="IPR003594">
    <property type="entry name" value="HATPase_dom"/>
</dbReference>
<name>A0A0B4XIW1_9GAMM</name>
<evidence type="ECO:0000256" key="2">
    <source>
        <dbReference type="ARBA" id="ARBA00004370"/>
    </source>
</evidence>
<dbReference type="STRING" id="391936.S7S_00345"/>
<keyword evidence="4" id="KW-0597">Phosphoprotein</keyword>
<dbReference type="SMART" id="SM00304">
    <property type="entry name" value="HAMP"/>
    <property type="match status" value="1"/>
</dbReference>
<evidence type="ECO:0000256" key="8">
    <source>
        <dbReference type="ARBA" id="ARBA00022989"/>
    </source>
</evidence>
<dbReference type="PROSITE" id="PS50109">
    <property type="entry name" value="HIS_KIN"/>
    <property type="match status" value="1"/>
</dbReference>
<protein>
    <recommendedName>
        <fullName evidence="3">histidine kinase</fullName>
        <ecNumber evidence="3">2.7.13.3</ecNumber>
    </recommendedName>
</protein>
<accession>A0A0B4XIW1</accession>
<dbReference type="Gene3D" id="3.30.565.10">
    <property type="entry name" value="Histidine kinase-like ATPase, C-terminal domain"/>
    <property type="match status" value="1"/>
</dbReference>
<evidence type="ECO:0000259" key="13">
    <source>
        <dbReference type="PROSITE" id="PS50109"/>
    </source>
</evidence>
<evidence type="ECO:0000256" key="5">
    <source>
        <dbReference type="ARBA" id="ARBA00022679"/>
    </source>
</evidence>
<sequence length="457" mass="50644">MPVTKRPSSVRGMLLLLLLPAGVALMALAWFIHGTLLERMSREFVESRLKEEVAFLEHRIRESGGAIDSLDTGDYFQEVFHHAFAIASPSQQMVSPESWAPLLKPLFASDKQGGVNIHDASVPEAPPWILAYRRSFMIDGVMIVVIVAENMESLQQSQETLHTWTAVVSVLLMVLLVGSLWIGVTLALRPVEALQSALNRLQSGQISRIDATGPDEFRPLVGQLNQLLDSLEHRLKRSRNALTNLSHSVKTPIAAVRQILQDTGRPLDQELRQAIVSRLDDIDKQLEAKLRRSKFAGAHVGQSAYPVKLARDLLWMLGRLHSEKSFELATNLAEERCWPIDEQDLNEVLGNLLDNAGKWSSRCVELLLEECRDQMIIVVGDDGPGVAGEALKTLGKRGLRLDEQAPGHGLGLAIVFEIVQRYGGEVRCGLGRSGGLTVTVQVPFPNQILSTNKWHDR</sequence>
<dbReference type="InterPro" id="IPR036097">
    <property type="entry name" value="HisK_dim/P_sf"/>
</dbReference>
<dbReference type="InterPro" id="IPR050428">
    <property type="entry name" value="TCS_sensor_his_kinase"/>
</dbReference>
<dbReference type="PROSITE" id="PS50885">
    <property type="entry name" value="HAMP"/>
    <property type="match status" value="1"/>
</dbReference>
<dbReference type="AlphaFoldDB" id="A0A0B4XIW1"/>
<evidence type="ECO:0000256" key="12">
    <source>
        <dbReference type="SAM" id="Phobius"/>
    </source>
</evidence>
<comment type="catalytic activity">
    <reaction evidence="1">
        <text>ATP + protein L-histidine = ADP + protein N-phospho-L-histidine.</text>
        <dbReference type="EC" id="2.7.13.3"/>
    </reaction>
</comment>
<evidence type="ECO:0000256" key="4">
    <source>
        <dbReference type="ARBA" id="ARBA00022553"/>
    </source>
</evidence>
<dbReference type="Pfam" id="PF00672">
    <property type="entry name" value="HAMP"/>
    <property type="match status" value="1"/>
</dbReference>
<keyword evidence="6 12" id="KW-0812">Transmembrane</keyword>